<dbReference type="NCBIfam" id="NF040815">
    <property type="entry name" value="recomb_XerA_Arch"/>
    <property type="match status" value="1"/>
</dbReference>
<reference evidence="12" key="1">
    <citation type="submission" date="2020-07" db="EMBL/GenBank/DDBJ databases">
        <title>Huge and variable diversity of episymbiotic CPR bacteria and DPANN archaea in groundwater ecosystems.</title>
        <authorList>
            <person name="He C.Y."/>
            <person name="Keren R."/>
            <person name="Whittaker M."/>
            <person name="Farag I.F."/>
            <person name="Doudna J."/>
            <person name="Cate J.H.D."/>
            <person name="Banfield J.F."/>
        </authorList>
    </citation>
    <scope>NUCLEOTIDE SEQUENCE</scope>
    <source>
        <strain evidence="12">NC_groundwater_1482_Ag_S-0.65um_47_24</strain>
    </source>
</reference>
<gene>
    <name evidence="9" type="primary">xerC</name>
    <name evidence="12" type="ORF">HY730_10030</name>
</gene>
<keyword evidence="8 9" id="KW-0131">Cell cycle</keyword>
<evidence type="ECO:0000259" key="11">
    <source>
        <dbReference type="PROSITE" id="PS51900"/>
    </source>
</evidence>
<dbReference type="HAMAP" id="MF_01808">
    <property type="entry name" value="Recomb_XerC_XerD"/>
    <property type="match status" value="1"/>
</dbReference>
<evidence type="ECO:0000256" key="6">
    <source>
        <dbReference type="ARBA" id="ARBA00023125"/>
    </source>
</evidence>
<dbReference type="InterPro" id="IPR044068">
    <property type="entry name" value="CB"/>
</dbReference>
<dbReference type="GO" id="GO:0005737">
    <property type="term" value="C:cytoplasm"/>
    <property type="evidence" value="ECO:0007669"/>
    <property type="project" value="UniProtKB-SubCell"/>
</dbReference>
<dbReference type="PANTHER" id="PTHR30349">
    <property type="entry name" value="PHAGE INTEGRASE-RELATED"/>
    <property type="match status" value="1"/>
</dbReference>
<dbReference type="PROSITE" id="PS51900">
    <property type="entry name" value="CB"/>
    <property type="match status" value="1"/>
</dbReference>
<evidence type="ECO:0000256" key="7">
    <source>
        <dbReference type="ARBA" id="ARBA00023172"/>
    </source>
</evidence>
<feature type="active site" description="O-(3'-phospho-DNA)-tyrosine intermediate" evidence="9">
    <location>
        <position position="286"/>
    </location>
</feature>
<dbReference type="InterPro" id="IPR011010">
    <property type="entry name" value="DNA_brk_join_enz"/>
</dbReference>
<dbReference type="InterPro" id="IPR050090">
    <property type="entry name" value="Tyrosine_recombinase_XerCD"/>
</dbReference>
<dbReference type="PANTHER" id="PTHR30349:SF77">
    <property type="entry name" value="TYROSINE RECOMBINASE XERC"/>
    <property type="match status" value="1"/>
</dbReference>
<dbReference type="PROSITE" id="PS51898">
    <property type="entry name" value="TYR_RECOMBINASE"/>
    <property type="match status" value="1"/>
</dbReference>
<dbReference type="SUPFAM" id="SSF56349">
    <property type="entry name" value="DNA breaking-rejoining enzymes"/>
    <property type="match status" value="1"/>
</dbReference>
<keyword evidence="5 9" id="KW-0229">DNA integration</keyword>
<dbReference type="Proteomes" id="UP000772181">
    <property type="component" value="Unassembled WGS sequence"/>
</dbReference>
<dbReference type="GO" id="GO:0051301">
    <property type="term" value="P:cell division"/>
    <property type="evidence" value="ECO:0007669"/>
    <property type="project" value="UniProtKB-KW"/>
</dbReference>
<dbReference type="NCBIfam" id="NF001399">
    <property type="entry name" value="PRK00283.1"/>
    <property type="match status" value="1"/>
</dbReference>
<evidence type="ECO:0000256" key="4">
    <source>
        <dbReference type="ARBA" id="ARBA00022829"/>
    </source>
</evidence>
<dbReference type="InterPro" id="IPR002104">
    <property type="entry name" value="Integrase_catalytic"/>
</dbReference>
<evidence type="ECO:0000256" key="2">
    <source>
        <dbReference type="ARBA" id="ARBA00022490"/>
    </source>
</evidence>
<feature type="domain" description="Core-binding (CB)" evidence="11">
    <location>
        <begin position="1"/>
        <end position="88"/>
    </location>
</feature>
<evidence type="ECO:0000259" key="10">
    <source>
        <dbReference type="PROSITE" id="PS51898"/>
    </source>
</evidence>
<dbReference type="InterPro" id="IPR023009">
    <property type="entry name" value="Tyrosine_recombinase_XerC/XerD"/>
</dbReference>
<dbReference type="Gene3D" id="1.10.443.10">
    <property type="entry name" value="Intergrase catalytic core"/>
    <property type="match status" value="1"/>
</dbReference>
<dbReference type="InterPro" id="IPR010998">
    <property type="entry name" value="Integrase_recombinase_N"/>
</dbReference>
<feature type="active site" evidence="9">
    <location>
        <position position="254"/>
    </location>
</feature>
<name>A0A933GML1_UNCTE</name>
<keyword evidence="2 9" id="KW-0963">Cytoplasm</keyword>
<evidence type="ECO:0000256" key="1">
    <source>
        <dbReference type="ARBA" id="ARBA00004496"/>
    </source>
</evidence>
<comment type="subunit">
    <text evidence="9">Forms a cyclic heterotetrameric complex composed of two molecules of XerC and two molecules of XerD.</text>
</comment>
<dbReference type="Pfam" id="PF00589">
    <property type="entry name" value="Phage_integrase"/>
    <property type="match status" value="1"/>
</dbReference>
<dbReference type="InterPro" id="IPR013762">
    <property type="entry name" value="Integrase-like_cat_sf"/>
</dbReference>
<keyword evidence="6 9" id="KW-0238">DNA-binding</keyword>
<proteinExistence type="inferred from homology"/>
<comment type="function">
    <text evidence="9">Site-specific tyrosine recombinase, which acts by catalyzing the cutting and rejoining of the recombining DNA molecules. The XerC-XerD complex is essential to convert dimers of the bacterial chromosome into monomers to permit their segregation at cell division. It also contributes to the segregational stability of plasmids.</text>
</comment>
<evidence type="ECO:0000313" key="13">
    <source>
        <dbReference type="Proteomes" id="UP000772181"/>
    </source>
</evidence>
<feature type="active site" evidence="9">
    <location>
        <position position="251"/>
    </location>
</feature>
<comment type="caution">
    <text evidence="12">The sequence shown here is derived from an EMBL/GenBank/DDBJ whole genome shotgun (WGS) entry which is preliminary data.</text>
</comment>
<comment type="subcellular location">
    <subcellularLocation>
        <location evidence="1 9">Cytoplasm</location>
    </subcellularLocation>
</comment>
<feature type="active site" evidence="9">
    <location>
        <position position="149"/>
    </location>
</feature>
<accession>A0A933GML1</accession>
<keyword evidence="3 9" id="KW-0132">Cell division</keyword>
<dbReference type="GO" id="GO:0009037">
    <property type="term" value="F:tyrosine-based site-specific recombinase activity"/>
    <property type="evidence" value="ECO:0007669"/>
    <property type="project" value="UniProtKB-UniRule"/>
</dbReference>
<protein>
    <recommendedName>
        <fullName evidence="9">Tyrosine recombinase XerC</fullName>
    </recommendedName>
</protein>
<feature type="domain" description="Tyr recombinase" evidence="10">
    <location>
        <begin position="109"/>
        <end position="299"/>
    </location>
</feature>
<dbReference type="GO" id="GO:0006313">
    <property type="term" value="P:DNA transposition"/>
    <property type="evidence" value="ECO:0007669"/>
    <property type="project" value="UniProtKB-UniRule"/>
</dbReference>
<evidence type="ECO:0000256" key="8">
    <source>
        <dbReference type="ARBA" id="ARBA00023306"/>
    </source>
</evidence>
<feature type="active site" evidence="9">
    <location>
        <position position="173"/>
    </location>
</feature>
<keyword evidence="7 9" id="KW-0233">DNA recombination</keyword>
<dbReference type="AlphaFoldDB" id="A0A933GML1"/>
<dbReference type="EMBL" id="JACQWF010000431">
    <property type="protein sequence ID" value="MBI4596692.1"/>
    <property type="molecule type" value="Genomic_DNA"/>
</dbReference>
<dbReference type="GO" id="GO:0007059">
    <property type="term" value="P:chromosome segregation"/>
    <property type="evidence" value="ECO:0007669"/>
    <property type="project" value="UniProtKB-UniRule"/>
</dbReference>
<dbReference type="GO" id="GO:0003677">
    <property type="term" value="F:DNA binding"/>
    <property type="evidence" value="ECO:0007669"/>
    <property type="project" value="UniProtKB-UniRule"/>
</dbReference>
<evidence type="ECO:0000256" key="9">
    <source>
        <dbReference type="HAMAP-Rule" id="MF_01808"/>
    </source>
</evidence>
<sequence length="308" mass="35589">MDELIHKFEQYLRVEKNASDNTQRNYLSDLSQFKEFFCEKEKTTAFKPELVDTKTIRAYLAYLFKKGNNPSSMARKLASLRTFFKFLHREGVISNNWAKLVLTPKQLKKLPTYLTVDDTFRLIESPRGDNFSELRDRAILETFYSSGLRISELVSLNLNDMDFRLGITHVKGKGGKERIVPLGEKAIEALKSYLKARSSLLESNPEHRIGPESKEAAFLSLRGKRISVRRTRDLVYKYAKQIDLLKHISPHALRHSCATHLLEAGADLRFIQEFLGHASLSTTQKYTHISLDRLLEVYDRSHPRAKKK</sequence>
<evidence type="ECO:0000256" key="5">
    <source>
        <dbReference type="ARBA" id="ARBA00022908"/>
    </source>
</evidence>
<dbReference type="InterPro" id="IPR004107">
    <property type="entry name" value="Integrase_SAM-like_N"/>
</dbReference>
<keyword evidence="4 9" id="KW-0159">Chromosome partition</keyword>
<dbReference type="Pfam" id="PF02899">
    <property type="entry name" value="Phage_int_SAM_1"/>
    <property type="match status" value="1"/>
</dbReference>
<dbReference type="CDD" id="cd00798">
    <property type="entry name" value="INT_XerDC_C"/>
    <property type="match status" value="1"/>
</dbReference>
<evidence type="ECO:0000313" key="12">
    <source>
        <dbReference type="EMBL" id="MBI4596692.1"/>
    </source>
</evidence>
<evidence type="ECO:0000256" key="3">
    <source>
        <dbReference type="ARBA" id="ARBA00022618"/>
    </source>
</evidence>
<feature type="active site" evidence="9">
    <location>
        <position position="277"/>
    </location>
</feature>
<organism evidence="12 13">
    <name type="scientific">Tectimicrobiota bacterium</name>
    <dbReference type="NCBI Taxonomy" id="2528274"/>
    <lineage>
        <taxon>Bacteria</taxon>
        <taxon>Pseudomonadati</taxon>
        <taxon>Nitrospinota/Tectimicrobiota group</taxon>
        <taxon>Candidatus Tectimicrobiota</taxon>
    </lineage>
</organism>
<dbReference type="Gene3D" id="1.10.150.130">
    <property type="match status" value="1"/>
</dbReference>
<comment type="similarity">
    <text evidence="9">Belongs to the 'phage' integrase family. XerC subfamily.</text>
</comment>